<dbReference type="OrthoDB" id="9786665at2"/>
<evidence type="ECO:0000256" key="5">
    <source>
        <dbReference type="ARBA" id="ARBA00022692"/>
    </source>
</evidence>
<evidence type="ECO:0000256" key="6">
    <source>
        <dbReference type="ARBA" id="ARBA00022989"/>
    </source>
</evidence>
<dbReference type="PROSITE" id="PS50850">
    <property type="entry name" value="MFS"/>
    <property type="match status" value="1"/>
</dbReference>
<feature type="transmembrane region" description="Helical" evidence="8">
    <location>
        <begin position="338"/>
        <end position="357"/>
    </location>
</feature>
<evidence type="ECO:0000256" key="1">
    <source>
        <dbReference type="ARBA" id="ARBA00003321"/>
    </source>
</evidence>
<sequence length="427" mass="46471">MTNSNLFSRYGAIVTIGALFFALGFITWANSILIPYFKLICELTIQQALLVTFAFYIGYFLMALPASYLHSKMGYKNGMILGLLLMALGALLFIPAANGRQYIVFLTGLFVQATGLTLLQTAANPYIITLGPIESAASRMSIMGVCGKTAGAIAPLLLIGVLVHNADEIDLVHRQLLTASVQQKNFVLDDLSARLVGPYLVIMAVLLLLILAVKFIHLPEIKDQTVAAENSIPRSDAPLYKHTYMLLGALAIFCAVNNEVLVVDTIIQYAEFNGASFRLAKYFATYALVIMIAGYLAGAFLMPKLISQRNALIFCALWGVALTSFTLLSGGYTSLWCLALLGFGNSLLWPAIWPLSLNGLGRHTSKGSALLIMGVAGAAVGPLVYGWLSEATNQQYGYFILLPCYLFILYFAVWGYKAGRKRLNLPV</sequence>
<keyword evidence="4" id="KW-1003">Cell membrane</keyword>
<feature type="transmembrane region" description="Helical" evidence="8">
    <location>
        <begin position="12"/>
        <end position="37"/>
    </location>
</feature>
<comment type="similarity">
    <text evidence="3">Belongs to the major facilitator superfamily. FHS transporter (TC 2.A.1.7) family.</text>
</comment>
<dbReference type="GO" id="GO:0055056">
    <property type="term" value="F:D-glucose transmembrane transporter activity"/>
    <property type="evidence" value="ECO:0007669"/>
    <property type="project" value="InterPro"/>
</dbReference>
<feature type="transmembrane region" description="Helical" evidence="8">
    <location>
        <begin position="102"/>
        <end position="119"/>
    </location>
</feature>
<dbReference type="InterPro" id="IPR036259">
    <property type="entry name" value="MFS_trans_sf"/>
</dbReference>
<dbReference type="InterPro" id="IPR020846">
    <property type="entry name" value="MFS_dom"/>
</dbReference>
<dbReference type="Proteomes" id="UP000253209">
    <property type="component" value="Unassembled WGS sequence"/>
</dbReference>
<evidence type="ECO:0000256" key="3">
    <source>
        <dbReference type="ARBA" id="ARBA00009120"/>
    </source>
</evidence>
<dbReference type="CDD" id="cd17394">
    <property type="entry name" value="MFS_FucP_like"/>
    <property type="match status" value="1"/>
</dbReference>
<evidence type="ECO:0000256" key="4">
    <source>
        <dbReference type="ARBA" id="ARBA00022475"/>
    </source>
</evidence>
<dbReference type="InterPro" id="IPR050375">
    <property type="entry name" value="MFS_TsgA-like"/>
</dbReference>
<proteinExistence type="inferred from homology"/>
<feature type="transmembrane region" description="Helical" evidence="8">
    <location>
        <begin position="196"/>
        <end position="216"/>
    </location>
</feature>
<dbReference type="Gene3D" id="1.20.1250.20">
    <property type="entry name" value="MFS general substrate transporter like domains"/>
    <property type="match status" value="2"/>
</dbReference>
<keyword evidence="5 8" id="KW-0812">Transmembrane</keyword>
<keyword evidence="11" id="KW-1185">Reference proteome</keyword>
<feature type="domain" description="Major facilitator superfamily (MFS) profile" evidence="9">
    <location>
        <begin position="10"/>
        <end position="421"/>
    </location>
</feature>
<dbReference type="GO" id="GO:0005886">
    <property type="term" value="C:plasma membrane"/>
    <property type="evidence" value="ECO:0007669"/>
    <property type="project" value="UniProtKB-SubCell"/>
</dbReference>
<organism evidence="10 11">
    <name type="scientific">Mucilaginibacter hurinus</name>
    <dbReference type="NCBI Taxonomy" id="2201324"/>
    <lineage>
        <taxon>Bacteria</taxon>
        <taxon>Pseudomonadati</taxon>
        <taxon>Bacteroidota</taxon>
        <taxon>Sphingobacteriia</taxon>
        <taxon>Sphingobacteriales</taxon>
        <taxon>Sphingobacteriaceae</taxon>
        <taxon>Mucilaginibacter</taxon>
    </lineage>
</organism>
<dbReference type="GO" id="GO:1904659">
    <property type="term" value="P:D-glucose transmembrane transport"/>
    <property type="evidence" value="ECO:0007669"/>
    <property type="project" value="InterPro"/>
</dbReference>
<comment type="function">
    <text evidence="1">Intake of glucose and galactose.</text>
</comment>
<dbReference type="RefSeq" id="WP_114006127.1">
    <property type="nucleotide sequence ID" value="NZ_QGDC01000009.1"/>
</dbReference>
<dbReference type="AlphaFoldDB" id="A0A367GK75"/>
<gene>
    <name evidence="10" type="ORF">DJ568_15080</name>
</gene>
<feature type="transmembrane region" description="Helical" evidence="8">
    <location>
        <begin position="78"/>
        <end position="96"/>
    </location>
</feature>
<dbReference type="EMBL" id="QGDC01000009">
    <property type="protein sequence ID" value="RCH53862.1"/>
    <property type="molecule type" value="Genomic_DNA"/>
</dbReference>
<feature type="transmembrane region" description="Helical" evidence="8">
    <location>
        <begin position="140"/>
        <end position="163"/>
    </location>
</feature>
<accession>A0A367GK75</accession>
<feature type="transmembrane region" description="Helical" evidence="8">
    <location>
        <begin position="43"/>
        <end position="66"/>
    </location>
</feature>
<comment type="caution">
    <text evidence="10">The sequence shown here is derived from an EMBL/GenBank/DDBJ whole genome shotgun (WGS) entry which is preliminary data.</text>
</comment>
<feature type="transmembrane region" description="Helical" evidence="8">
    <location>
        <begin position="311"/>
        <end position="332"/>
    </location>
</feature>
<evidence type="ECO:0000259" key="9">
    <source>
        <dbReference type="PROSITE" id="PS50850"/>
    </source>
</evidence>
<dbReference type="InterPro" id="IPR011701">
    <property type="entry name" value="MFS"/>
</dbReference>
<dbReference type="InterPro" id="IPR005964">
    <property type="entry name" value="Glc/Gal_transptr_bac"/>
</dbReference>
<dbReference type="Pfam" id="PF07690">
    <property type="entry name" value="MFS_1"/>
    <property type="match status" value="1"/>
</dbReference>
<comment type="subcellular location">
    <subcellularLocation>
        <location evidence="2">Cell inner membrane</location>
        <topology evidence="2">Multi-pass membrane protein</topology>
    </subcellularLocation>
</comment>
<reference evidence="10 11" key="1">
    <citation type="submission" date="2018-05" db="EMBL/GenBank/DDBJ databases">
        <title>Mucilaginibacter hurinus sp. nov., isolated from briquette warehouse soil.</title>
        <authorList>
            <person name="Choi L."/>
        </authorList>
    </citation>
    <scope>NUCLEOTIDE SEQUENCE [LARGE SCALE GENOMIC DNA]</scope>
    <source>
        <strain evidence="10 11">ZR32</strain>
    </source>
</reference>
<evidence type="ECO:0000256" key="7">
    <source>
        <dbReference type="ARBA" id="ARBA00023136"/>
    </source>
</evidence>
<keyword evidence="6 8" id="KW-1133">Transmembrane helix</keyword>
<dbReference type="SUPFAM" id="SSF103473">
    <property type="entry name" value="MFS general substrate transporter"/>
    <property type="match status" value="1"/>
</dbReference>
<feature type="transmembrane region" description="Helical" evidence="8">
    <location>
        <begin position="283"/>
        <end position="302"/>
    </location>
</feature>
<dbReference type="PANTHER" id="PTHR43702">
    <property type="entry name" value="L-FUCOSE-PROTON SYMPORTER"/>
    <property type="match status" value="1"/>
</dbReference>
<feature type="transmembrane region" description="Helical" evidence="8">
    <location>
        <begin position="395"/>
        <end position="416"/>
    </location>
</feature>
<evidence type="ECO:0000313" key="11">
    <source>
        <dbReference type="Proteomes" id="UP000253209"/>
    </source>
</evidence>
<feature type="transmembrane region" description="Helical" evidence="8">
    <location>
        <begin position="244"/>
        <end position="263"/>
    </location>
</feature>
<dbReference type="NCBIfam" id="TIGR01272">
    <property type="entry name" value="gluP"/>
    <property type="match status" value="1"/>
</dbReference>
<keyword evidence="7 8" id="KW-0472">Membrane</keyword>
<name>A0A367GK75_9SPHI</name>
<evidence type="ECO:0000313" key="10">
    <source>
        <dbReference type="EMBL" id="RCH53862.1"/>
    </source>
</evidence>
<dbReference type="PANTHER" id="PTHR43702:SF12">
    <property type="entry name" value="N-ACETYL GLUCOSAMINE TRANSPORTER NAGP"/>
    <property type="match status" value="1"/>
</dbReference>
<feature type="transmembrane region" description="Helical" evidence="8">
    <location>
        <begin position="369"/>
        <end position="389"/>
    </location>
</feature>
<evidence type="ECO:0000256" key="8">
    <source>
        <dbReference type="SAM" id="Phobius"/>
    </source>
</evidence>
<evidence type="ECO:0000256" key="2">
    <source>
        <dbReference type="ARBA" id="ARBA00004429"/>
    </source>
</evidence>
<dbReference type="GO" id="GO:0005354">
    <property type="term" value="F:galactose transmembrane transporter activity"/>
    <property type="evidence" value="ECO:0007669"/>
    <property type="project" value="InterPro"/>
</dbReference>
<protein>
    <submittedName>
        <fullName evidence="10">Glucose/galactose MFS transporter</fullName>
    </submittedName>
</protein>